<dbReference type="Proteomes" id="UP000546162">
    <property type="component" value="Unassembled WGS sequence"/>
</dbReference>
<dbReference type="EMBL" id="JACHNB010000001">
    <property type="protein sequence ID" value="MBB4745743.1"/>
    <property type="molecule type" value="Genomic_DNA"/>
</dbReference>
<sequence length="83" mass="8729">MPELDGNALAGDLAEVFAVEMTAARFTCGGCRHSGTVATLRVWTPAPGVVGRCPGCGDVLLRLVRTPRSVFVTLGTTRLELDV</sequence>
<evidence type="ECO:0000313" key="2">
    <source>
        <dbReference type="Proteomes" id="UP000546162"/>
    </source>
</evidence>
<dbReference type="RefSeq" id="WP_185046097.1">
    <property type="nucleotide sequence ID" value="NZ_BAABFG010000005.1"/>
</dbReference>
<reference evidence="1 2" key="1">
    <citation type="submission" date="2020-08" db="EMBL/GenBank/DDBJ databases">
        <title>Sequencing the genomes of 1000 actinobacteria strains.</title>
        <authorList>
            <person name="Klenk H.-P."/>
        </authorList>
    </citation>
    <scope>NUCLEOTIDE SEQUENCE [LARGE SCALE GENOMIC DNA]</scope>
    <source>
        <strain evidence="1 2">DSM 45809</strain>
    </source>
</reference>
<name>A0A7W7MD23_9ACTN</name>
<organism evidence="1 2">
    <name type="scientific">Actinoplanes octamycinicus</name>
    <dbReference type="NCBI Taxonomy" id="135948"/>
    <lineage>
        <taxon>Bacteria</taxon>
        <taxon>Bacillati</taxon>
        <taxon>Actinomycetota</taxon>
        <taxon>Actinomycetes</taxon>
        <taxon>Micromonosporales</taxon>
        <taxon>Micromonosporaceae</taxon>
        <taxon>Actinoplanes</taxon>
    </lineage>
</organism>
<evidence type="ECO:0000313" key="1">
    <source>
        <dbReference type="EMBL" id="MBB4745743.1"/>
    </source>
</evidence>
<keyword evidence="2" id="KW-1185">Reference proteome</keyword>
<gene>
    <name evidence="1" type="ORF">BJY16_009202</name>
</gene>
<proteinExistence type="predicted"/>
<dbReference type="InterPro" id="IPR045423">
    <property type="entry name" value="DUF6510"/>
</dbReference>
<dbReference type="AlphaFoldDB" id="A0A7W7MD23"/>
<accession>A0A7W7MD23</accession>
<comment type="caution">
    <text evidence="1">The sequence shown here is derived from an EMBL/GenBank/DDBJ whole genome shotgun (WGS) entry which is preliminary data.</text>
</comment>
<dbReference type="Pfam" id="PF20120">
    <property type="entry name" value="DUF6510"/>
    <property type="match status" value="1"/>
</dbReference>
<protein>
    <submittedName>
        <fullName evidence="1">Uncharacterized protein</fullName>
    </submittedName>
</protein>